<proteinExistence type="inferred from homology"/>
<comment type="similarity">
    <text evidence="5">Belongs to the IspH family.</text>
</comment>
<dbReference type="CDD" id="cd04465">
    <property type="entry name" value="S1_RPS1_repeat_ec2_hs2"/>
    <property type="match status" value="1"/>
</dbReference>
<comment type="pathway">
    <text evidence="5">Isoprenoid biosynthesis; isopentenyl diphosphate biosynthesis via DXP pathway; isopentenyl diphosphate from 1-deoxy-D-xylulose 5-phosphate: step 6/6.</text>
</comment>
<feature type="binding site" evidence="5">
    <location>
        <position position="261"/>
    </location>
    <ligand>
        <name>(2E)-4-hydroxy-3-methylbut-2-enyl diphosphate</name>
        <dbReference type="ChEBI" id="CHEBI:128753"/>
    </ligand>
</feature>
<feature type="binding site" evidence="5">
    <location>
        <position position="123"/>
    </location>
    <ligand>
        <name>isopentenyl diphosphate</name>
        <dbReference type="ChEBI" id="CHEBI:128769"/>
    </ligand>
</feature>
<dbReference type="PRINTS" id="PR00681">
    <property type="entry name" value="RIBOSOMALS1"/>
</dbReference>
<evidence type="ECO:0000256" key="3">
    <source>
        <dbReference type="ARBA" id="ARBA00023004"/>
    </source>
</evidence>
<evidence type="ECO:0000256" key="2">
    <source>
        <dbReference type="ARBA" id="ARBA00022723"/>
    </source>
</evidence>
<dbReference type="InterPro" id="IPR012340">
    <property type="entry name" value="NA-bd_OB-fold"/>
</dbReference>
<keyword evidence="7" id="KW-0689">Ribosomal protein</keyword>
<keyword evidence="5 7" id="KW-0560">Oxidoreductase</keyword>
<feature type="binding site" evidence="5">
    <location>
        <position position="219"/>
    </location>
    <ligand>
        <name>(2E)-4-hydroxy-3-methylbut-2-enyl diphosphate</name>
        <dbReference type="ChEBI" id="CHEBI:128753"/>
    </ligand>
</feature>
<dbReference type="EMBL" id="CP071444">
    <property type="protein sequence ID" value="QSX08900.1"/>
    <property type="molecule type" value="Genomic_DNA"/>
</dbReference>
<dbReference type="RefSeq" id="WP_207300241.1">
    <property type="nucleotide sequence ID" value="NZ_CP071444.1"/>
</dbReference>
<dbReference type="Proteomes" id="UP000663499">
    <property type="component" value="Chromosome"/>
</dbReference>
<keyword evidence="2 5" id="KW-0479">Metal-binding</keyword>
<protein>
    <recommendedName>
        <fullName evidence="5">4-hydroxy-3-methylbut-2-enyl diphosphate reductase</fullName>
        <shortName evidence="5">HMBPP reductase</shortName>
        <ecNumber evidence="5">1.17.7.4</ecNumber>
    </recommendedName>
</protein>
<feature type="binding site" evidence="5">
    <location>
        <position position="261"/>
    </location>
    <ligand>
        <name>dimethylallyl diphosphate</name>
        <dbReference type="ChEBI" id="CHEBI:57623"/>
    </ligand>
</feature>
<reference evidence="7" key="1">
    <citation type="submission" date="2021-03" db="EMBL/GenBank/DDBJ databases">
        <title>Alkalibacter marinus sp. nov., isolated from tidal flat sediment.</title>
        <authorList>
            <person name="Namirimu T."/>
            <person name="Yang J.-A."/>
            <person name="Yang S.-H."/>
            <person name="Kim Y.-J."/>
            <person name="Kwon K.K."/>
        </authorList>
    </citation>
    <scope>NUCLEOTIDE SEQUENCE</scope>
    <source>
        <strain evidence="7">ES005</strain>
    </source>
</reference>
<feature type="binding site" evidence="5">
    <location>
        <position position="218"/>
    </location>
    <ligand>
        <name>(2E)-4-hydroxy-3-methylbut-2-enyl diphosphate</name>
        <dbReference type="ChEBI" id="CHEBI:128753"/>
    </ligand>
</feature>
<dbReference type="Pfam" id="PF00575">
    <property type="entry name" value="S1"/>
    <property type="match status" value="4"/>
</dbReference>
<dbReference type="KEGG" id="alka:J0B03_02135"/>
<evidence type="ECO:0000256" key="4">
    <source>
        <dbReference type="ARBA" id="ARBA00023014"/>
    </source>
</evidence>
<feature type="binding site" evidence="5">
    <location>
        <position position="123"/>
    </location>
    <ligand>
        <name>(2E)-4-hydroxy-3-methylbut-2-enyl diphosphate</name>
        <dbReference type="ChEBI" id="CHEBI:128753"/>
    </ligand>
</feature>
<feature type="binding site" evidence="5">
    <location>
        <position position="219"/>
    </location>
    <ligand>
        <name>dimethylallyl diphosphate</name>
        <dbReference type="ChEBI" id="CHEBI:57623"/>
    </ligand>
</feature>
<feature type="binding site" evidence="5">
    <location>
        <position position="123"/>
    </location>
    <ligand>
        <name>dimethylallyl diphosphate</name>
        <dbReference type="ChEBI" id="CHEBI:57623"/>
    </ligand>
</feature>
<dbReference type="GO" id="GO:0016114">
    <property type="term" value="P:terpenoid biosynthetic process"/>
    <property type="evidence" value="ECO:0007669"/>
    <property type="project" value="UniProtKB-UniRule"/>
</dbReference>
<dbReference type="CDD" id="cd05687">
    <property type="entry name" value="S1_RPS1_repeat_ec1_hs1"/>
    <property type="match status" value="1"/>
</dbReference>
<feature type="binding site" evidence="5">
    <location>
        <position position="12"/>
    </location>
    <ligand>
        <name>[4Fe-4S] cluster</name>
        <dbReference type="ChEBI" id="CHEBI:49883"/>
    </ligand>
</feature>
<sequence length="671" mass="74955">MEIILAKSAGYCFGVNQAVEMVEEALLKNEEAIYTLGPLIHNRQVTDELDRRGAHIISDVEGIKNGIIAVRSHGVGEDIMSAIKDGGNRLIDATCPYVKKIHKRVNEYHKKGYQIFIIGDADHPEVIGINGWCNYEGIILGNKNSVPRTAKYDKICVVAQTTMNLGVFHEISQEILRIYPEAVILNTICNATKTRQEETAALAAKADCMVVIGGLHSSNTVKLAEISRAHCKKTLHIETAAELDLNDIKTCDIIGITAGASTPHWIIKEVINKMTKSFEEMLKDSEMEASYEESFRKLGRGSVVAGTVLSASRDEVYLNINYKSDALLTRDEFGEDVEDLSKEVSIGDEIEVMVVNLNDGNGNVVVSKRKMAQKKAAEELYVAFEEKQILEGVVIKSVKGGLIVDLGLGQAFMPASQYHMRYIKDLDSLVGKNVRGEIIEFDKRKNRIIFSQRIVLEREFKEKKAMEAEQKESFIQSVEVGQQLTGPIKSITNFGIFVKIGPIDGFIHVSDLSWKRINHPSDLYKLGDEITAVITEINKEEYKIKMSIKDLTDEPWIEFAKNYKTGMEVDVTITRIAPFGAFARIIDEVEGLIHISELAHEKVDKVESVLKPGDQITVKIIGIDDEKRKISLSLKSMLQEPVKEVEANETVYEDKAENTIGELFGDLFDQE</sequence>
<dbReference type="Gene3D" id="2.40.50.140">
    <property type="entry name" value="Nucleic acid-binding proteins"/>
    <property type="match status" value="4"/>
</dbReference>
<organism evidence="7 8">
    <name type="scientific">Alkalibacter rhizosphaerae</name>
    <dbReference type="NCBI Taxonomy" id="2815577"/>
    <lineage>
        <taxon>Bacteria</taxon>
        <taxon>Bacillati</taxon>
        <taxon>Bacillota</taxon>
        <taxon>Clostridia</taxon>
        <taxon>Eubacteriales</taxon>
        <taxon>Eubacteriaceae</taxon>
        <taxon>Alkalibacter</taxon>
    </lineage>
</organism>
<feature type="domain" description="S1 motif" evidence="6">
    <location>
        <begin position="481"/>
        <end position="549"/>
    </location>
</feature>
<feature type="binding site" evidence="5">
    <location>
        <position position="73"/>
    </location>
    <ligand>
        <name>(2E)-4-hydroxy-3-methylbut-2-enyl diphosphate</name>
        <dbReference type="ChEBI" id="CHEBI:128753"/>
    </ligand>
</feature>
<dbReference type="CDD" id="cd05688">
    <property type="entry name" value="S1_RPS1_repeat_ec3"/>
    <property type="match status" value="1"/>
</dbReference>
<gene>
    <name evidence="5" type="primary">ispH</name>
    <name evidence="7" type="ORF">J0B03_02135</name>
</gene>
<feature type="binding site" evidence="5">
    <location>
        <position position="218"/>
    </location>
    <ligand>
        <name>isopentenyl diphosphate</name>
        <dbReference type="ChEBI" id="CHEBI:128769"/>
    </ligand>
</feature>
<feature type="binding site" evidence="5">
    <location>
        <position position="217"/>
    </location>
    <ligand>
        <name>isopentenyl diphosphate</name>
        <dbReference type="ChEBI" id="CHEBI:128769"/>
    </ligand>
</feature>
<dbReference type="Pfam" id="PF02401">
    <property type="entry name" value="LYTB"/>
    <property type="match status" value="1"/>
</dbReference>
<dbReference type="GO" id="GO:0019288">
    <property type="term" value="P:isopentenyl diphosphate biosynthetic process, methylerythritol 4-phosphate pathway"/>
    <property type="evidence" value="ECO:0007669"/>
    <property type="project" value="UniProtKB-UniRule"/>
</dbReference>
<dbReference type="SUPFAM" id="SSF50249">
    <property type="entry name" value="Nucleic acid-binding proteins"/>
    <property type="match status" value="4"/>
</dbReference>
<comment type="catalytic activity">
    <reaction evidence="5">
        <text>dimethylallyl diphosphate + 2 oxidized [2Fe-2S]-[ferredoxin] + H2O = (2E)-4-hydroxy-3-methylbut-2-enyl diphosphate + 2 reduced [2Fe-2S]-[ferredoxin] + 2 H(+)</text>
        <dbReference type="Rhea" id="RHEA:24825"/>
        <dbReference type="Rhea" id="RHEA-COMP:10000"/>
        <dbReference type="Rhea" id="RHEA-COMP:10001"/>
        <dbReference type="ChEBI" id="CHEBI:15377"/>
        <dbReference type="ChEBI" id="CHEBI:15378"/>
        <dbReference type="ChEBI" id="CHEBI:33737"/>
        <dbReference type="ChEBI" id="CHEBI:33738"/>
        <dbReference type="ChEBI" id="CHEBI:57623"/>
        <dbReference type="ChEBI" id="CHEBI:128753"/>
        <dbReference type="EC" id="1.17.7.4"/>
    </reaction>
</comment>
<feature type="domain" description="S1 motif" evidence="6">
    <location>
        <begin position="387"/>
        <end position="453"/>
    </location>
</feature>
<feature type="binding site" evidence="5">
    <location>
        <position position="41"/>
    </location>
    <ligand>
        <name>isopentenyl diphosphate</name>
        <dbReference type="ChEBI" id="CHEBI:128769"/>
    </ligand>
</feature>
<feature type="binding site" evidence="5">
    <location>
        <position position="217"/>
    </location>
    <ligand>
        <name>(2E)-4-hydroxy-3-methylbut-2-enyl diphosphate</name>
        <dbReference type="ChEBI" id="CHEBI:128753"/>
    </ligand>
</feature>
<name>A0A974XHR4_9FIRM</name>
<dbReference type="SMART" id="SM00316">
    <property type="entry name" value="S1"/>
    <property type="match status" value="4"/>
</dbReference>
<feature type="binding site" evidence="5">
    <location>
        <position position="73"/>
    </location>
    <ligand>
        <name>dimethylallyl diphosphate</name>
        <dbReference type="ChEBI" id="CHEBI:57623"/>
    </ligand>
</feature>
<feature type="binding site" evidence="5">
    <location>
        <position position="217"/>
    </location>
    <ligand>
        <name>dimethylallyl diphosphate</name>
        <dbReference type="ChEBI" id="CHEBI:57623"/>
    </ligand>
</feature>
<feature type="binding site" evidence="5">
    <location>
        <position position="41"/>
    </location>
    <ligand>
        <name>(2E)-4-hydroxy-3-methylbut-2-enyl diphosphate</name>
        <dbReference type="ChEBI" id="CHEBI:128753"/>
    </ligand>
</feature>
<dbReference type="GO" id="GO:0050992">
    <property type="term" value="P:dimethylallyl diphosphate biosynthetic process"/>
    <property type="evidence" value="ECO:0007669"/>
    <property type="project" value="UniProtKB-UniRule"/>
</dbReference>
<dbReference type="PANTHER" id="PTHR30426">
    <property type="entry name" value="4-HYDROXY-3-METHYLBUT-2-ENYL DIPHOSPHATE REDUCTASE"/>
    <property type="match status" value="1"/>
</dbReference>
<keyword evidence="4 5" id="KW-0411">Iron-sulfur</keyword>
<dbReference type="GO" id="GO:0046872">
    <property type="term" value="F:metal ion binding"/>
    <property type="evidence" value="ECO:0007669"/>
    <property type="project" value="UniProtKB-KW"/>
</dbReference>
<dbReference type="Gene3D" id="3.40.50.11270">
    <property type="match status" value="1"/>
</dbReference>
<comment type="pathway">
    <text evidence="5">Isoprenoid biosynthesis; dimethylallyl diphosphate biosynthesis; dimethylallyl diphosphate from (2E)-4-hydroxy-3-methylbutenyl diphosphate: step 1/1.</text>
</comment>
<evidence type="ECO:0000259" key="6">
    <source>
        <dbReference type="PROSITE" id="PS50126"/>
    </source>
</evidence>
<feature type="domain" description="S1 motif" evidence="6">
    <location>
        <begin position="301"/>
        <end position="369"/>
    </location>
</feature>
<dbReference type="PANTHER" id="PTHR30426:SF0">
    <property type="entry name" value="4-HYDROXY-3-METHYLBUT-2-ENYL DIPHOSPHATE REDUCTASE"/>
    <property type="match status" value="1"/>
</dbReference>
<dbReference type="GO" id="GO:0051539">
    <property type="term" value="F:4 iron, 4 sulfur cluster binding"/>
    <property type="evidence" value="ECO:0007669"/>
    <property type="project" value="UniProtKB-UniRule"/>
</dbReference>
<evidence type="ECO:0000313" key="7">
    <source>
        <dbReference type="EMBL" id="QSX08900.1"/>
    </source>
</evidence>
<dbReference type="InterPro" id="IPR035104">
    <property type="entry name" value="Ribosomal_protein_S1-like"/>
</dbReference>
<feature type="active site" description="Proton donor" evidence="5">
    <location>
        <position position="125"/>
    </location>
</feature>
<keyword evidence="7" id="KW-0687">Ribonucleoprotein</keyword>
<dbReference type="AlphaFoldDB" id="A0A974XHR4"/>
<dbReference type="GO" id="GO:0005840">
    <property type="term" value="C:ribosome"/>
    <property type="evidence" value="ECO:0007669"/>
    <property type="project" value="UniProtKB-KW"/>
</dbReference>
<evidence type="ECO:0000256" key="5">
    <source>
        <dbReference type="HAMAP-Rule" id="MF_00191"/>
    </source>
</evidence>
<feature type="binding site" evidence="5">
    <location>
        <position position="189"/>
    </location>
    <ligand>
        <name>[4Fe-4S] cluster</name>
        <dbReference type="ChEBI" id="CHEBI:49883"/>
    </ligand>
</feature>
<accession>A0A974XHR4</accession>
<dbReference type="HAMAP" id="MF_00191">
    <property type="entry name" value="IspH"/>
    <property type="match status" value="1"/>
</dbReference>
<dbReference type="InterPro" id="IPR003451">
    <property type="entry name" value="LytB/IspH"/>
</dbReference>
<dbReference type="NCBIfam" id="NF000907">
    <property type="entry name" value="PRK00087.1"/>
    <property type="match status" value="1"/>
</dbReference>
<feature type="binding site" evidence="5">
    <location>
        <position position="73"/>
    </location>
    <ligand>
        <name>isopentenyl diphosphate</name>
        <dbReference type="ChEBI" id="CHEBI:128769"/>
    </ligand>
</feature>
<evidence type="ECO:0000313" key="8">
    <source>
        <dbReference type="Proteomes" id="UP000663499"/>
    </source>
</evidence>
<dbReference type="GO" id="GO:0051745">
    <property type="term" value="F:4-hydroxy-3-methylbut-2-enyl diphosphate reductase activity"/>
    <property type="evidence" value="ECO:0007669"/>
    <property type="project" value="UniProtKB-UniRule"/>
</dbReference>
<evidence type="ECO:0000256" key="1">
    <source>
        <dbReference type="ARBA" id="ARBA00022485"/>
    </source>
</evidence>
<dbReference type="NCBIfam" id="TIGR00216">
    <property type="entry name" value="ispH_lytB"/>
    <property type="match status" value="1"/>
</dbReference>
<keyword evidence="1 5" id="KW-0004">4Fe-4S</keyword>
<feature type="binding site" evidence="5">
    <location>
        <position position="161"/>
    </location>
    <ligand>
        <name>(2E)-4-hydroxy-3-methylbut-2-enyl diphosphate</name>
        <dbReference type="ChEBI" id="CHEBI:128753"/>
    </ligand>
</feature>
<dbReference type="PROSITE" id="PS50126">
    <property type="entry name" value="S1"/>
    <property type="match status" value="4"/>
</dbReference>
<comment type="catalytic activity">
    <reaction evidence="5">
        <text>isopentenyl diphosphate + 2 oxidized [2Fe-2S]-[ferredoxin] + H2O = (2E)-4-hydroxy-3-methylbut-2-enyl diphosphate + 2 reduced [2Fe-2S]-[ferredoxin] + 2 H(+)</text>
        <dbReference type="Rhea" id="RHEA:24488"/>
        <dbReference type="Rhea" id="RHEA-COMP:10000"/>
        <dbReference type="Rhea" id="RHEA-COMP:10001"/>
        <dbReference type="ChEBI" id="CHEBI:15377"/>
        <dbReference type="ChEBI" id="CHEBI:15378"/>
        <dbReference type="ChEBI" id="CHEBI:33737"/>
        <dbReference type="ChEBI" id="CHEBI:33738"/>
        <dbReference type="ChEBI" id="CHEBI:128753"/>
        <dbReference type="ChEBI" id="CHEBI:128769"/>
        <dbReference type="EC" id="1.17.7.4"/>
    </reaction>
</comment>
<keyword evidence="5" id="KW-0414">Isoprene biosynthesis</keyword>
<dbReference type="InterPro" id="IPR003029">
    <property type="entry name" value="S1_domain"/>
</dbReference>
<dbReference type="GO" id="GO:0003676">
    <property type="term" value="F:nucleic acid binding"/>
    <property type="evidence" value="ECO:0007669"/>
    <property type="project" value="InterPro"/>
</dbReference>
<keyword evidence="8" id="KW-1185">Reference proteome</keyword>
<dbReference type="EC" id="1.17.7.4" evidence="5"/>
<comment type="cofactor">
    <cofactor evidence="5">
        <name>[4Fe-4S] cluster</name>
        <dbReference type="ChEBI" id="CHEBI:49883"/>
    </cofactor>
    <text evidence="5">Binds 1 [4Fe-4S] cluster per subunit.</text>
</comment>
<feature type="binding site" evidence="5">
    <location>
        <position position="219"/>
    </location>
    <ligand>
        <name>isopentenyl diphosphate</name>
        <dbReference type="ChEBI" id="CHEBI:128769"/>
    </ligand>
</feature>
<dbReference type="CDD" id="cd13944">
    <property type="entry name" value="lytB_ispH"/>
    <property type="match status" value="1"/>
</dbReference>
<feature type="domain" description="S1 motif" evidence="6">
    <location>
        <begin position="566"/>
        <end position="635"/>
    </location>
</feature>
<comment type="function">
    <text evidence="5">Catalyzes the conversion of 1-hydroxy-2-methyl-2-(E)-butenyl 4-diphosphate (HMBPP) into a mixture of isopentenyl diphosphate (IPP) and dimethylallyl diphosphate (DMAPP). Acts in the terminal step of the DOXP/MEP pathway for isoprenoid precursor biosynthesis.</text>
</comment>
<feature type="binding site" evidence="5">
    <location>
        <position position="41"/>
    </location>
    <ligand>
        <name>dimethylallyl diphosphate</name>
        <dbReference type="ChEBI" id="CHEBI:57623"/>
    </ligand>
</feature>
<keyword evidence="3 5" id="KW-0408">Iron</keyword>
<dbReference type="Gene3D" id="3.40.1010.20">
    <property type="entry name" value="4-hydroxy-3-methylbut-2-enyl diphosphate reductase, catalytic domain"/>
    <property type="match status" value="2"/>
</dbReference>
<feature type="binding site" evidence="5">
    <location>
        <position position="261"/>
    </location>
    <ligand>
        <name>isopentenyl diphosphate</name>
        <dbReference type="ChEBI" id="CHEBI:128769"/>
    </ligand>
</feature>
<feature type="binding site" evidence="5">
    <location>
        <position position="218"/>
    </location>
    <ligand>
        <name>dimethylallyl diphosphate</name>
        <dbReference type="ChEBI" id="CHEBI:57623"/>
    </ligand>
</feature>
<feature type="binding site" evidence="5">
    <location>
        <position position="95"/>
    </location>
    <ligand>
        <name>[4Fe-4S] cluster</name>
        <dbReference type="ChEBI" id="CHEBI:49883"/>
    </ligand>
</feature>